<dbReference type="PANTHER" id="PTHR33991">
    <property type="entry name" value="DNA REPAIR PROTEIN RECO"/>
    <property type="match status" value="1"/>
</dbReference>
<dbReference type="InterPro" id="IPR003717">
    <property type="entry name" value="RecO"/>
</dbReference>
<comment type="similarity">
    <text evidence="1">Belongs to the RecO family.</text>
</comment>
<gene>
    <name evidence="1" type="primary">recO</name>
    <name evidence="2" type="ORF">A0128_07715</name>
</gene>
<dbReference type="Gene3D" id="1.20.1440.120">
    <property type="entry name" value="Recombination protein O, C-terminal domain"/>
    <property type="match status" value="1"/>
</dbReference>
<sequence>MSGNSPGSLRKMRGIVLESREIPGGDAVIRLLPEEGIVENFRVRGIRKSKTRPIASVEPGSLTSVDYYNARNQQEIHNVKEIALLNRFDRAKAGYLGMVLVSYLVELASSFTPDGAEHPGEFRLLSGALEELEENGPSILILPFVKLRLLVSGGFLSKELLCHSCGTPLKEMTSVTLQTSPLEVVCGNCLHSNENDLGLVQWIQTFLMLRFRDLKERKISVDTILDLDRICNRMLEPILRRKLKSTSTLYEALGENLGKFN</sequence>
<dbReference type="GO" id="GO:0006302">
    <property type="term" value="P:double-strand break repair"/>
    <property type="evidence" value="ECO:0007669"/>
    <property type="project" value="TreeGrafter"/>
</dbReference>
<accession>A0A1D7UVW5</accession>
<evidence type="ECO:0000313" key="2">
    <source>
        <dbReference type="EMBL" id="AOP33740.1"/>
    </source>
</evidence>
<dbReference type="NCBIfam" id="TIGR00613">
    <property type="entry name" value="reco"/>
    <property type="match status" value="1"/>
</dbReference>
<proteinExistence type="inferred from homology"/>
<evidence type="ECO:0000313" key="3">
    <source>
        <dbReference type="Proteomes" id="UP000094197"/>
    </source>
</evidence>
<dbReference type="EMBL" id="CP015217">
    <property type="protein sequence ID" value="AOP33740.1"/>
    <property type="molecule type" value="Genomic_DNA"/>
</dbReference>
<organism evidence="2 3">
    <name type="scientific">Leptospira tipperaryensis</name>
    <dbReference type="NCBI Taxonomy" id="2564040"/>
    <lineage>
        <taxon>Bacteria</taxon>
        <taxon>Pseudomonadati</taxon>
        <taxon>Spirochaetota</taxon>
        <taxon>Spirochaetia</taxon>
        <taxon>Leptospirales</taxon>
        <taxon>Leptospiraceae</taxon>
        <taxon>Leptospira</taxon>
    </lineage>
</organism>
<dbReference type="GO" id="GO:0043590">
    <property type="term" value="C:bacterial nucleoid"/>
    <property type="evidence" value="ECO:0007669"/>
    <property type="project" value="TreeGrafter"/>
</dbReference>
<name>A0A1D7UVW5_9LEPT</name>
<keyword evidence="1" id="KW-0234">DNA repair</keyword>
<dbReference type="PANTHER" id="PTHR33991:SF1">
    <property type="entry name" value="DNA REPAIR PROTEIN RECO"/>
    <property type="match status" value="1"/>
</dbReference>
<dbReference type="InterPro" id="IPR042242">
    <property type="entry name" value="RecO_C"/>
</dbReference>
<dbReference type="Pfam" id="PF02565">
    <property type="entry name" value="RecO_C"/>
    <property type="match status" value="1"/>
</dbReference>
<dbReference type="OrthoDB" id="9812244at2"/>
<dbReference type="Proteomes" id="UP000094197">
    <property type="component" value="Chromosome 1"/>
</dbReference>
<dbReference type="HAMAP" id="MF_00201">
    <property type="entry name" value="RecO"/>
    <property type="match status" value="1"/>
</dbReference>
<dbReference type="InterPro" id="IPR037278">
    <property type="entry name" value="ARFGAP/RecO"/>
</dbReference>
<dbReference type="KEGG" id="laj:A0128_07715"/>
<protein>
    <recommendedName>
        <fullName evidence="1">DNA repair protein RecO</fullName>
    </recommendedName>
    <alternativeName>
        <fullName evidence="1">Recombination protein O</fullName>
    </alternativeName>
</protein>
<dbReference type="GO" id="GO:0006310">
    <property type="term" value="P:DNA recombination"/>
    <property type="evidence" value="ECO:0007669"/>
    <property type="project" value="UniProtKB-UniRule"/>
</dbReference>
<reference evidence="2 3" key="1">
    <citation type="submission" date="2016-04" db="EMBL/GenBank/DDBJ databases">
        <title>Complete genome seqeunce of Leptospira alstonii serovar Room22.</title>
        <authorList>
            <person name="Nally J.E."/>
            <person name="Bayles D.O."/>
            <person name="Hurley D."/>
            <person name="Fanning S."/>
            <person name="McMahon B.J."/>
            <person name="Arent Z."/>
        </authorList>
    </citation>
    <scope>NUCLEOTIDE SEQUENCE [LARGE SCALE GENOMIC DNA]</scope>
    <source>
        <strain evidence="2 3">GWTS #1</strain>
    </source>
</reference>
<comment type="function">
    <text evidence="1">Involved in DNA repair and RecF pathway recombination.</text>
</comment>
<keyword evidence="3" id="KW-1185">Reference proteome</keyword>
<dbReference type="RefSeq" id="WP_069606975.1">
    <property type="nucleotide sequence ID" value="NZ_CP015217.1"/>
</dbReference>
<dbReference type="AlphaFoldDB" id="A0A1D7UVW5"/>
<keyword evidence="1" id="KW-0233">DNA recombination</keyword>
<evidence type="ECO:0000256" key="1">
    <source>
        <dbReference type="HAMAP-Rule" id="MF_00201"/>
    </source>
</evidence>
<keyword evidence="1" id="KW-0227">DNA damage</keyword>
<dbReference type="SUPFAM" id="SSF57863">
    <property type="entry name" value="ArfGap/RecO-like zinc finger"/>
    <property type="match status" value="1"/>
</dbReference>